<keyword evidence="4" id="KW-0255">Endonuclease</keyword>
<comment type="similarity">
    <text evidence="2">Belongs to the XPF family.</text>
</comment>
<accession>A0A409WQ37</accession>
<dbReference type="Gene3D" id="1.10.150.20">
    <property type="entry name" value="5' to 3' exonuclease, C-terminal subdomain"/>
    <property type="match status" value="1"/>
</dbReference>
<gene>
    <name evidence="11" type="ORF">CVT24_002708</name>
</gene>
<evidence type="ECO:0000313" key="11">
    <source>
        <dbReference type="EMBL" id="PPQ80616.1"/>
    </source>
</evidence>
<dbReference type="PANTHER" id="PTHR10150">
    <property type="entry name" value="DNA REPAIR ENDONUCLEASE XPF"/>
    <property type="match status" value="1"/>
</dbReference>
<evidence type="ECO:0000256" key="9">
    <source>
        <dbReference type="ARBA" id="ARBA00023242"/>
    </source>
</evidence>
<dbReference type="PROSITE" id="PS50011">
    <property type="entry name" value="PROTEIN_KINASE_DOM"/>
    <property type="match status" value="1"/>
</dbReference>
<name>A0A409WQ37_9AGAR</name>
<keyword evidence="8" id="KW-0234">DNA repair</keyword>
<dbReference type="InterPro" id="IPR008271">
    <property type="entry name" value="Ser/Thr_kinase_AS"/>
</dbReference>
<dbReference type="Gene3D" id="3.40.50.10130">
    <property type="match status" value="1"/>
</dbReference>
<dbReference type="GO" id="GO:0000110">
    <property type="term" value="C:nucleotide-excision repair factor 1 complex"/>
    <property type="evidence" value="ECO:0007669"/>
    <property type="project" value="TreeGrafter"/>
</dbReference>
<evidence type="ECO:0000256" key="4">
    <source>
        <dbReference type="ARBA" id="ARBA00022759"/>
    </source>
</evidence>
<evidence type="ECO:0000256" key="8">
    <source>
        <dbReference type="ARBA" id="ARBA00023204"/>
    </source>
</evidence>
<evidence type="ECO:0000256" key="3">
    <source>
        <dbReference type="ARBA" id="ARBA00022722"/>
    </source>
</evidence>
<dbReference type="InterPro" id="IPR011009">
    <property type="entry name" value="Kinase-like_dom_sf"/>
</dbReference>
<evidence type="ECO:0000256" key="1">
    <source>
        <dbReference type="ARBA" id="ARBA00004123"/>
    </source>
</evidence>
<dbReference type="FunFam" id="3.40.50.10130:FF:000002">
    <property type="entry name" value="DNA repair endonuclease XPF"/>
    <property type="match status" value="1"/>
</dbReference>
<dbReference type="GO" id="GO:0000014">
    <property type="term" value="F:single-stranded DNA endodeoxyribonuclease activity"/>
    <property type="evidence" value="ECO:0007669"/>
    <property type="project" value="TreeGrafter"/>
</dbReference>
<evidence type="ECO:0000313" key="12">
    <source>
        <dbReference type="Proteomes" id="UP000284842"/>
    </source>
</evidence>
<evidence type="ECO:0000256" key="6">
    <source>
        <dbReference type="ARBA" id="ARBA00022801"/>
    </source>
</evidence>
<dbReference type="InterPro" id="IPR006166">
    <property type="entry name" value="ERCC4_domain"/>
</dbReference>
<keyword evidence="5" id="KW-0227">DNA damage</keyword>
<evidence type="ECO:0000256" key="2">
    <source>
        <dbReference type="ARBA" id="ARBA00010015"/>
    </source>
</evidence>
<keyword evidence="7" id="KW-0238">DNA-binding</keyword>
<dbReference type="SMART" id="SM00891">
    <property type="entry name" value="ERCC4"/>
    <property type="match status" value="1"/>
</dbReference>
<evidence type="ECO:0000259" key="10">
    <source>
        <dbReference type="PROSITE" id="PS50011"/>
    </source>
</evidence>
<keyword evidence="12" id="KW-1185">Reference proteome</keyword>
<proteinExistence type="inferred from homology"/>
<dbReference type="Proteomes" id="UP000284842">
    <property type="component" value="Unassembled WGS sequence"/>
</dbReference>
<keyword evidence="9" id="KW-0539">Nucleus</keyword>
<dbReference type="InParanoid" id="A0A409WQ37"/>
<dbReference type="InterPro" id="IPR010994">
    <property type="entry name" value="RuvA_2-like"/>
</dbReference>
<dbReference type="SUPFAM" id="SSF52980">
    <property type="entry name" value="Restriction endonuclease-like"/>
    <property type="match status" value="1"/>
</dbReference>
<dbReference type="GO" id="GO:0003684">
    <property type="term" value="F:damaged DNA binding"/>
    <property type="evidence" value="ECO:0007669"/>
    <property type="project" value="TreeGrafter"/>
</dbReference>
<dbReference type="Pfam" id="PF00069">
    <property type="entry name" value="Pkinase"/>
    <property type="match status" value="1"/>
</dbReference>
<reference evidence="11 12" key="1">
    <citation type="journal article" date="2018" name="Evol. Lett.">
        <title>Horizontal gene cluster transfer increased hallucinogenic mushroom diversity.</title>
        <authorList>
            <person name="Reynolds H.T."/>
            <person name="Vijayakumar V."/>
            <person name="Gluck-Thaler E."/>
            <person name="Korotkin H.B."/>
            <person name="Matheny P.B."/>
            <person name="Slot J.C."/>
        </authorList>
    </citation>
    <scope>NUCLEOTIDE SEQUENCE [LARGE SCALE GENOMIC DNA]</scope>
    <source>
        <strain evidence="11 12">2629</strain>
    </source>
</reference>
<dbReference type="GO" id="GO:0000724">
    <property type="term" value="P:double-strand break repair via homologous recombination"/>
    <property type="evidence" value="ECO:0007669"/>
    <property type="project" value="TreeGrafter"/>
</dbReference>
<comment type="subcellular location">
    <subcellularLocation>
        <location evidence="1">Nucleus</location>
    </subcellularLocation>
</comment>
<keyword evidence="3" id="KW-0540">Nuclease</keyword>
<dbReference type="GO" id="GO:0004672">
    <property type="term" value="F:protein kinase activity"/>
    <property type="evidence" value="ECO:0007669"/>
    <property type="project" value="InterPro"/>
</dbReference>
<dbReference type="Gene3D" id="1.10.510.10">
    <property type="entry name" value="Transferase(Phosphotransferase) domain 1"/>
    <property type="match status" value="1"/>
</dbReference>
<feature type="domain" description="Protein kinase" evidence="10">
    <location>
        <begin position="229"/>
        <end position="542"/>
    </location>
</feature>
<dbReference type="EMBL" id="NHTK01005350">
    <property type="protein sequence ID" value="PPQ80616.1"/>
    <property type="molecule type" value="Genomic_DNA"/>
</dbReference>
<dbReference type="InterPro" id="IPR000719">
    <property type="entry name" value="Prot_kinase_dom"/>
</dbReference>
<organism evidence="11 12">
    <name type="scientific">Panaeolus cyanescens</name>
    <dbReference type="NCBI Taxonomy" id="181874"/>
    <lineage>
        <taxon>Eukaryota</taxon>
        <taxon>Fungi</taxon>
        <taxon>Dikarya</taxon>
        <taxon>Basidiomycota</taxon>
        <taxon>Agaricomycotina</taxon>
        <taxon>Agaricomycetes</taxon>
        <taxon>Agaricomycetidae</taxon>
        <taxon>Agaricales</taxon>
        <taxon>Agaricineae</taxon>
        <taxon>Galeropsidaceae</taxon>
        <taxon>Panaeolus</taxon>
    </lineage>
</organism>
<keyword evidence="6" id="KW-0378">Hydrolase</keyword>
<dbReference type="GO" id="GO:0000712">
    <property type="term" value="P:resolution of meiotic recombination intermediates"/>
    <property type="evidence" value="ECO:0007669"/>
    <property type="project" value="TreeGrafter"/>
</dbReference>
<dbReference type="GO" id="GO:1901255">
    <property type="term" value="P:nucleotide-excision repair involved in interstrand cross-link repair"/>
    <property type="evidence" value="ECO:0007669"/>
    <property type="project" value="TreeGrafter"/>
</dbReference>
<dbReference type="CDD" id="cd20078">
    <property type="entry name" value="XPF_nuclease_XPF_euk"/>
    <property type="match status" value="1"/>
</dbReference>
<dbReference type="AlphaFoldDB" id="A0A409WQ37"/>
<evidence type="ECO:0000256" key="5">
    <source>
        <dbReference type="ARBA" id="ARBA00022763"/>
    </source>
</evidence>
<dbReference type="SMART" id="SM00220">
    <property type="entry name" value="S_TKc"/>
    <property type="match status" value="1"/>
</dbReference>
<dbReference type="SUPFAM" id="SSF47781">
    <property type="entry name" value="RuvA domain 2-like"/>
    <property type="match status" value="1"/>
</dbReference>
<dbReference type="InterPro" id="IPR047520">
    <property type="entry name" value="XPF_nuclease"/>
</dbReference>
<dbReference type="STRING" id="181874.A0A409WQ37"/>
<protein>
    <recommendedName>
        <fullName evidence="10">Protein kinase domain-containing protein</fullName>
    </recommendedName>
</protein>
<dbReference type="GO" id="GO:0003697">
    <property type="term" value="F:single-stranded DNA binding"/>
    <property type="evidence" value="ECO:0007669"/>
    <property type="project" value="TreeGrafter"/>
</dbReference>
<dbReference type="OrthoDB" id="361020at2759"/>
<dbReference type="InterPro" id="IPR011335">
    <property type="entry name" value="Restrct_endonuc-II-like"/>
</dbReference>
<dbReference type="PANTHER" id="PTHR10150:SF0">
    <property type="entry name" value="DNA REPAIR ENDONUCLEASE XPF"/>
    <property type="match status" value="1"/>
</dbReference>
<dbReference type="SUPFAM" id="SSF56112">
    <property type="entry name" value="Protein kinase-like (PK-like)"/>
    <property type="match status" value="1"/>
</dbReference>
<dbReference type="Pfam" id="PF02732">
    <property type="entry name" value="ERCC4"/>
    <property type="match status" value="1"/>
</dbReference>
<dbReference type="GO" id="GO:0005524">
    <property type="term" value="F:ATP binding"/>
    <property type="evidence" value="ECO:0007669"/>
    <property type="project" value="InterPro"/>
</dbReference>
<comment type="caution">
    <text evidence="11">The sequence shown here is derived from an EMBL/GenBank/DDBJ whole genome shotgun (WGS) entry which is preliminary data.</text>
</comment>
<evidence type="ECO:0000256" key="7">
    <source>
        <dbReference type="ARBA" id="ARBA00023125"/>
    </source>
</evidence>
<dbReference type="PROSITE" id="PS00108">
    <property type="entry name" value="PROTEIN_KINASE_ST"/>
    <property type="match status" value="1"/>
</dbReference>
<sequence>MYEPDMDFIRRIEVYKSSNPKLAVRVYHMLYGNSCEEHKYLAGLRKEKDAFEKLIKERSVIVDMREFRSSLPSLLHASRLMVIPATLTVGDYILSPDICVERKSVPDLVSSFNSGRLYTQCETMTAYYKYPILLIEFEEDKSFSLDSVTDIKSYAKPSGKYPAKKNTPNPDDSAYSFISVQSKLVMLTLQFPRVRIIWSSSPYATSEIFNDLKMNNPEPDPVKAIAVGADDDPEAGMGVNRDAEEMLRCLPGVNGKNLKVIMNGVRDLREFCALDVKDMQTLMGEEAGWECWRFIHRGFFADRGRLPPSQPVKQLLGKRISIPGIVQDTYKGESPSGSFPPYTRPAKRMANDGLKHIEDVVEALLYLKGVDIVHGDIKGANVLISDDGRALLSDFGHARFTRGHRHTSSFTFLTSLTAFDVLVEEEKIDENMTCWSGTVRWMAPELLCPEKWGRLESGSTFASDVFALGMLIYEIYSGDIPFFDCPTFFMVVIKIVQGHRPSSAAIPKRLLPLVEGCWAHDPLARPTIRIIRDAILASKHFIENT</sequence>